<proteinExistence type="inferred from homology"/>
<reference evidence="13 14" key="1">
    <citation type="submission" date="2023-08" db="EMBL/GenBank/DDBJ databases">
        <authorList>
            <person name="Palmer J.M."/>
        </authorList>
    </citation>
    <scope>NUCLEOTIDE SEQUENCE [LARGE SCALE GENOMIC DNA]</scope>
    <source>
        <strain evidence="13 14">TWF481</strain>
    </source>
</reference>
<dbReference type="Gene3D" id="3.30.40.10">
    <property type="entry name" value="Zinc/RING finger domain, C3HC4 (zinc finger)"/>
    <property type="match status" value="1"/>
</dbReference>
<comment type="similarity">
    <text evidence="3">Belongs to the NSE2 family.</text>
</comment>
<evidence type="ECO:0000256" key="6">
    <source>
        <dbReference type="ARBA" id="ARBA00022771"/>
    </source>
</evidence>
<evidence type="ECO:0000259" key="12">
    <source>
        <dbReference type="PROSITE" id="PS51044"/>
    </source>
</evidence>
<keyword evidence="9" id="KW-0539">Nucleus</keyword>
<feature type="compositionally biased region" description="Acidic residues" evidence="11">
    <location>
        <begin position="222"/>
        <end position="233"/>
    </location>
</feature>
<feature type="compositionally biased region" description="Basic and acidic residues" evidence="11">
    <location>
        <begin position="357"/>
        <end position="377"/>
    </location>
</feature>
<dbReference type="GO" id="GO:0005634">
    <property type="term" value="C:nucleus"/>
    <property type="evidence" value="ECO:0007669"/>
    <property type="project" value="UniProtKB-SubCell"/>
</dbReference>
<dbReference type="AlphaFoldDB" id="A0AAV9W6Q0"/>
<dbReference type="InterPro" id="IPR026846">
    <property type="entry name" value="Nse2(Mms21)"/>
</dbReference>
<dbReference type="GO" id="GO:0030915">
    <property type="term" value="C:Smc5-Smc6 complex"/>
    <property type="evidence" value="ECO:0007669"/>
    <property type="project" value="InterPro"/>
</dbReference>
<feature type="compositionally biased region" description="Acidic residues" evidence="11">
    <location>
        <begin position="331"/>
        <end position="341"/>
    </location>
</feature>
<dbReference type="Proteomes" id="UP001370758">
    <property type="component" value="Unassembled WGS sequence"/>
</dbReference>
<accession>A0AAV9W6Q0</accession>
<feature type="compositionally biased region" description="Acidic residues" evidence="11">
    <location>
        <begin position="400"/>
        <end position="416"/>
    </location>
</feature>
<dbReference type="CDD" id="cd16651">
    <property type="entry name" value="SPL-RING_NSE2"/>
    <property type="match status" value="1"/>
</dbReference>
<evidence type="ECO:0000256" key="5">
    <source>
        <dbReference type="ARBA" id="ARBA00022723"/>
    </source>
</evidence>
<dbReference type="Pfam" id="PF11789">
    <property type="entry name" value="zf-Nse"/>
    <property type="match status" value="1"/>
</dbReference>
<feature type="region of interest" description="Disordered" evidence="11">
    <location>
        <begin position="199"/>
        <end position="233"/>
    </location>
</feature>
<dbReference type="InterPro" id="IPR013083">
    <property type="entry name" value="Znf_RING/FYVE/PHD"/>
</dbReference>
<feature type="domain" description="SP-RING-type" evidence="12">
    <location>
        <begin position="231"/>
        <end position="315"/>
    </location>
</feature>
<feature type="region of interest" description="Disordered" evidence="11">
    <location>
        <begin position="1"/>
        <end position="22"/>
    </location>
</feature>
<evidence type="ECO:0000256" key="4">
    <source>
        <dbReference type="ARBA" id="ARBA00022679"/>
    </source>
</evidence>
<feature type="compositionally biased region" description="Acidic residues" evidence="11">
    <location>
        <begin position="201"/>
        <end position="214"/>
    </location>
</feature>
<feature type="compositionally biased region" description="Acidic residues" evidence="11">
    <location>
        <begin position="378"/>
        <end position="392"/>
    </location>
</feature>
<evidence type="ECO:0000256" key="2">
    <source>
        <dbReference type="ARBA" id="ARBA00004718"/>
    </source>
</evidence>
<evidence type="ECO:0000256" key="7">
    <source>
        <dbReference type="ARBA" id="ARBA00022786"/>
    </source>
</evidence>
<dbReference type="PANTHER" id="PTHR21330:SF1">
    <property type="entry name" value="E3 SUMO-PROTEIN LIGASE NSE2"/>
    <property type="match status" value="1"/>
</dbReference>
<keyword evidence="6 10" id="KW-0863">Zinc-finger</keyword>
<dbReference type="PROSITE" id="PS51044">
    <property type="entry name" value="ZF_SP_RING"/>
    <property type="match status" value="1"/>
</dbReference>
<comment type="pathway">
    <text evidence="2">Protein modification; protein sumoylation.</text>
</comment>
<comment type="subcellular location">
    <subcellularLocation>
        <location evidence="1">Nucleus</location>
    </subcellularLocation>
</comment>
<dbReference type="EMBL" id="JAVHJL010000005">
    <property type="protein sequence ID" value="KAK6503213.1"/>
    <property type="molecule type" value="Genomic_DNA"/>
</dbReference>
<feature type="region of interest" description="Disordered" evidence="11">
    <location>
        <begin position="319"/>
        <end position="416"/>
    </location>
</feature>
<evidence type="ECO:0000256" key="3">
    <source>
        <dbReference type="ARBA" id="ARBA00008212"/>
    </source>
</evidence>
<evidence type="ECO:0000256" key="11">
    <source>
        <dbReference type="SAM" id="MobiDB-lite"/>
    </source>
</evidence>
<keyword evidence="8" id="KW-0862">Zinc</keyword>
<comment type="caution">
    <text evidence="13">The sequence shown here is derived from an EMBL/GenBank/DDBJ whole genome shotgun (WGS) entry which is preliminary data.</text>
</comment>
<evidence type="ECO:0000256" key="10">
    <source>
        <dbReference type="PROSITE-ProRule" id="PRU00452"/>
    </source>
</evidence>
<evidence type="ECO:0000313" key="14">
    <source>
        <dbReference type="Proteomes" id="UP001370758"/>
    </source>
</evidence>
<dbReference type="InterPro" id="IPR004181">
    <property type="entry name" value="Znf_MIZ"/>
</dbReference>
<evidence type="ECO:0000256" key="8">
    <source>
        <dbReference type="ARBA" id="ARBA00022833"/>
    </source>
</evidence>
<keyword evidence="14" id="KW-1185">Reference proteome</keyword>
<feature type="compositionally biased region" description="Basic residues" evidence="11">
    <location>
        <begin position="1"/>
        <end position="14"/>
    </location>
</feature>
<dbReference type="SUPFAM" id="SSF57850">
    <property type="entry name" value="RING/U-box"/>
    <property type="match status" value="1"/>
</dbReference>
<dbReference type="GO" id="GO:0008270">
    <property type="term" value="F:zinc ion binding"/>
    <property type="evidence" value="ECO:0007669"/>
    <property type="project" value="UniProtKB-KW"/>
</dbReference>
<evidence type="ECO:0000256" key="1">
    <source>
        <dbReference type="ARBA" id="ARBA00004123"/>
    </source>
</evidence>
<dbReference type="PANTHER" id="PTHR21330">
    <property type="entry name" value="E3 SUMO-PROTEIN LIGASE NSE2"/>
    <property type="match status" value="1"/>
</dbReference>
<dbReference type="GO" id="GO:0000724">
    <property type="term" value="P:double-strand break repair via homologous recombination"/>
    <property type="evidence" value="ECO:0007669"/>
    <property type="project" value="InterPro"/>
</dbReference>
<keyword evidence="4" id="KW-0808">Transferase</keyword>
<gene>
    <name evidence="13" type="ORF">TWF481_008243</name>
</gene>
<name>A0AAV9W6Q0_9PEZI</name>
<sequence>MPPRRHQSGPRRVKPSYPEHKPCVLPIDQAASGELRAIHAKYPPQNLTRWIQDATELLRESSARFAENRREKLFDQDKPRDEVVEQKVAELGVRVEKGIRGLVDADEEVKLMKMVLQGISEAERGRGEGDGVQPVEEFERQMKKGEKAYRRRDLKDRYGNSAEYIELRSLVYGVAKPTAPQPQRKDWFRTPMFVCDGEAQISDEDPLSESEGEEGQPRDPDVEMADSDDDSDDGIQEVAVKRNLKCPLTMQYFKEPVKAGCGHVFEKEALLEVLKGYKQQKKDAICPNPGCGKLVNVKELRPDALTKRLVEAKIKEKELAEQRAVVAGAGNDDDDDDDEEVVVSRSKTKNPSSRPLAIKEEEIPYGDEERVPDSHDEGGEEDEDEDEDDEDRVSDSHGEAEDDDEEEEEEEDMEDD</sequence>
<protein>
    <recommendedName>
        <fullName evidence="12">SP-RING-type domain-containing protein</fullName>
    </recommendedName>
</protein>
<dbReference type="GO" id="GO:0016925">
    <property type="term" value="P:protein sumoylation"/>
    <property type="evidence" value="ECO:0007669"/>
    <property type="project" value="TreeGrafter"/>
</dbReference>
<keyword evidence="5" id="KW-0479">Metal-binding</keyword>
<dbReference type="GO" id="GO:0061665">
    <property type="term" value="F:SUMO ligase activity"/>
    <property type="evidence" value="ECO:0007669"/>
    <property type="project" value="TreeGrafter"/>
</dbReference>
<evidence type="ECO:0000313" key="13">
    <source>
        <dbReference type="EMBL" id="KAK6503213.1"/>
    </source>
</evidence>
<evidence type="ECO:0000256" key="9">
    <source>
        <dbReference type="ARBA" id="ARBA00023242"/>
    </source>
</evidence>
<organism evidence="13 14">
    <name type="scientific">Arthrobotrys musiformis</name>
    <dbReference type="NCBI Taxonomy" id="47236"/>
    <lineage>
        <taxon>Eukaryota</taxon>
        <taxon>Fungi</taxon>
        <taxon>Dikarya</taxon>
        <taxon>Ascomycota</taxon>
        <taxon>Pezizomycotina</taxon>
        <taxon>Orbiliomycetes</taxon>
        <taxon>Orbiliales</taxon>
        <taxon>Orbiliaceae</taxon>
        <taxon>Arthrobotrys</taxon>
    </lineage>
</organism>
<keyword evidence="7" id="KW-0833">Ubl conjugation pathway</keyword>